<keyword evidence="11" id="KW-0393">Immunoglobulin domain</keyword>
<evidence type="ECO:0000256" key="1">
    <source>
        <dbReference type="ARBA" id="ARBA00004479"/>
    </source>
</evidence>
<feature type="signal peptide" evidence="13">
    <location>
        <begin position="1"/>
        <end position="26"/>
    </location>
</feature>
<dbReference type="InterPro" id="IPR052672">
    <property type="entry name" value="Type1_Cytokine_Rcpt_Type2"/>
</dbReference>
<dbReference type="GeneTree" id="ENSGT00940000158915"/>
<dbReference type="GO" id="GO:0030593">
    <property type="term" value="P:neutrophil chemotaxis"/>
    <property type="evidence" value="ECO:0007669"/>
    <property type="project" value="Ensembl"/>
</dbReference>
<dbReference type="InterPro" id="IPR036116">
    <property type="entry name" value="FN3_sf"/>
</dbReference>
<keyword evidence="8" id="KW-1015">Disulfide bond</keyword>
<dbReference type="PROSITE" id="PS50835">
    <property type="entry name" value="IG_LIKE"/>
    <property type="match status" value="1"/>
</dbReference>
<dbReference type="SMART" id="SM00060">
    <property type="entry name" value="FN3"/>
    <property type="match status" value="5"/>
</dbReference>
<feature type="domain" description="Fibronectin type-III" evidence="15">
    <location>
        <begin position="234"/>
        <end position="329"/>
    </location>
</feature>
<feature type="chain" id="PRO_5034212253" evidence="13">
    <location>
        <begin position="27"/>
        <end position="842"/>
    </location>
</feature>
<evidence type="ECO:0000256" key="12">
    <source>
        <dbReference type="SAM" id="Phobius"/>
    </source>
</evidence>
<feature type="transmembrane region" description="Helical" evidence="12">
    <location>
        <begin position="626"/>
        <end position="645"/>
    </location>
</feature>
<evidence type="ECO:0000256" key="10">
    <source>
        <dbReference type="ARBA" id="ARBA00023180"/>
    </source>
</evidence>
<reference evidence="16" key="1">
    <citation type="submission" date="2025-08" db="UniProtKB">
        <authorList>
            <consortium name="Ensembl"/>
        </authorList>
    </citation>
    <scope>IDENTIFICATION</scope>
</reference>
<dbReference type="PROSITE" id="PS51257">
    <property type="entry name" value="PROKAR_LIPOPROTEIN"/>
    <property type="match status" value="1"/>
</dbReference>
<dbReference type="InterPro" id="IPR013783">
    <property type="entry name" value="Ig-like_fold"/>
</dbReference>
<dbReference type="GO" id="GO:0005886">
    <property type="term" value="C:plasma membrane"/>
    <property type="evidence" value="ECO:0007669"/>
    <property type="project" value="UniProtKB-ARBA"/>
</dbReference>
<comment type="similarity">
    <text evidence="2">Belongs to the type I cytokine receptor family. Type 2 subfamily.</text>
</comment>
<evidence type="ECO:0000256" key="11">
    <source>
        <dbReference type="ARBA" id="ARBA00023319"/>
    </source>
</evidence>
<dbReference type="PANTHER" id="PTHR48423">
    <property type="entry name" value="INTERLEUKIN-27 RECEPTOR SUBUNIT ALPHA"/>
    <property type="match status" value="1"/>
</dbReference>
<dbReference type="InterPro" id="IPR007110">
    <property type="entry name" value="Ig-like_dom"/>
</dbReference>
<keyword evidence="7 12" id="KW-0472">Membrane</keyword>
<comment type="subcellular location">
    <subcellularLocation>
        <location evidence="1">Membrane</location>
        <topology evidence="1">Single-pass type I membrane protein</topology>
    </subcellularLocation>
</comment>
<keyword evidence="6 12" id="KW-1133">Transmembrane helix</keyword>
<dbReference type="InterPro" id="IPR036179">
    <property type="entry name" value="Ig-like_dom_sf"/>
</dbReference>
<evidence type="ECO:0000256" key="5">
    <source>
        <dbReference type="ARBA" id="ARBA00022737"/>
    </source>
</evidence>
<dbReference type="Ensembl" id="ENSSMRT00000024003.1">
    <property type="protein sequence ID" value="ENSSMRP00000020483.1"/>
    <property type="gene ID" value="ENSSMRG00000015940.1"/>
</dbReference>
<keyword evidence="4 13" id="KW-0732">Signal</keyword>
<keyword evidence="9" id="KW-0675">Receptor</keyword>
<dbReference type="Pfam" id="PF00041">
    <property type="entry name" value="fn3"/>
    <property type="match status" value="2"/>
</dbReference>
<dbReference type="GO" id="GO:0004896">
    <property type="term" value="F:cytokine receptor activity"/>
    <property type="evidence" value="ECO:0007669"/>
    <property type="project" value="InterPro"/>
</dbReference>
<keyword evidence="17" id="KW-1185">Reference proteome</keyword>
<keyword evidence="5" id="KW-0677">Repeat</keyword>
<dbReference type="InterPro" id="IPR003529">
    <property type="entry name" value="Hematopoietin_rcpt_Gp130_CS"/>
</dbReference>
<dbReference type="PROSITE" id="PS50853">
    <property type="entry name" value="FN3"/>
    <property type="match status" value="3"/>
</dbReference>
<keyword evidence="10" id="KW-0325">Glycoprotein</keyword>
<dbReference type="PROSITE" id="PS01353">
    <property type="entry name" value="HEMATOPO_REC_L_F2"/>
    <property type="match status" value="1"/>
</dbReference>
<dbReference type="GO" id="GO:0045637">
    <property type="term" value="P:regulation of myeloid cell differentiation"/>
    <property type="evidence" value="ECO:0007669"/>
    <property type="project" value="Ensembl"/>
</dbReference>
<dbReference type="SUPFAM" id="SSF49265">
    <property type="entry name" value="Fibronectin type III"/>
    <property type="match status" value="4"/>
</dbReference>
<evidence type="ECO:0000256" key="8">
    <source>
        <dbReference type="ARBA" id="ARBA00023157"/>
    </source>
</evidence>
<dbReference type="AlphaFoldDB" id="A0A8D0CD44"/>
<dbReference type="FunFam" id="2.60.40.10:FF:000465">
    <property type="entry name" value="Granulocyte colony-stimulating factor receptor"/>
    <property type="match status" value="1"/>
</dbReference>
<feature type="domain" description="Ig-like" evidence="14">
    <location>
        <begin position="21"/>
        <end position="143"/>
    </location>
</feature>
<feature type="domain" description="Fibronectin type-III" evidence="15">
    <location>
        <begin position="525"/>
        <end position="619"/>
    </location>
</feature>
<name>A0A8D0CD44_SALMN</name>
<feature type="domain" description="Fibronectin type-III" evidence="15">
    <location>
        <begin position="427"/>
        <end position="524"/>
    </location>
</feature>
<evidence type="ECO:0000256" key="6">
    <source>
        <dbReference type="ARBA" id="ARBA00022989"/>
    </source>
</evidence>
<evidence type="ECO:0000313" key="17">
    <source>
        <dbReference type="Proteomes" id="UP000694421"/>
    </source>
</evidence>
<evidence type="ECO:0000259" key="14">
    <source>
        <dbReference type="PROSITE" id="PS50835"/>
    </source>
</evidence>
<dbReference type="InterPro" id="IPR010457">
    <property type="entry name" value="IgC2-like_lig-bd"/>
</dbReference>
<evidence type="ECO:0000259" key="15">
    <source>
        <dbReference type="PROSITE" id="PS50853"/>
    </source>
</evidence>
<dbReference type="OMA" id="SYCSIPR"/>
<reference evidence="16" key="2">
    <citation type="submission" date="2025-09" db="UniProtKB">
        <authorList>
            <consortium name="Ensembl"/>
        </authorList>
    </citation>
    <scope>IDENTIFICATION</scope>
</reference>
<organism evidence="16 17">
    <name type="scientific">Salvator merianae</name>
    <name type="common">Argentine black and white tegu</name>
    <name type="synonym">Tupinambis merianae</name>
    <dbReference type="NCBI Taxonomy" id="96440"/>
    <lineage>
        <taxon>Eukaryota</taxon>
        <taxon>Metazoa</taxon>
        <taxon>Chordata</taxon>
        <taxon>Craniata</taxon>
        <taxon>Vertebrata</taxon>
        <taxon>Euteleostomi</taxon>
        <taxon>Lepidosauria</taxon>
        <taxon>Squamata</taxon>
        <taxon>Bifurcata</taxon>
        <taxon>Unidentata</taxon>
        <taxon>Episquamata</taxon>
        <taxon>Laterata</taxon>
        <taxon>Teiioidea</taxon>
        <taxon>Teiidae</taxon>
        <taxon>Salvator</taxon>
    </lineage>
</organism>
<evidence type="ECO:0000256" key="4">
    <source>
        <dbReference type="ARBA" id="ARBA00022729"/>
    </source>
</evidence>
<dbReference type="Pfam" id="PF06328">
    <property type="entry name" value="Lep_receptor_Ig"/>
    <property type="match status" value="1"/>
</dbReference>
<sequence length="842" mass="95297">MANTKKPWRKLMGCFIFSLLPTAAFLSCCDLSVKKTILLGTTVTATCTIRKNHCPFKEEEEIQMIWKLDNQTLRGTQYSLGNGDEVSNITVGPLNNTTTTLSCWIQRKNDQQVMDIAQIRAGYLPSKPQNLSCLMNITSEELTCHWDPGKDSLFPTKVALFAIGSQESCELPLAGTPQNCTPSTSPNSCSITRGKLLLYHKMLFWVFVKNDLGFVESEPLCADPMDLVKLDPPVLQDLQSDPEETDCVSVIWEVPPGSSYMTQSCDLRYQMEGDQKWTVVHNFTDPYKKIHHCGFLFNTRYWFQMRCQKLPVSYWSDWSPPKNYTTHEKAPTGSLDAWWKVTPQEGKRNIEVQLLWKPMKASEAHGKILGYWTTRSLRQSSALCNTTETQCRFLLPSGTRKIHLMAYNAKGVSPPTEVILLEKKGRPVSKIQTTPHDSESLWVSWDPPRVPVIGYIIEWQRVISTDSVENSTLEWTKLHNSSLTRFLILKHLKPFQRYLISIYPLYSNCVGMPQYTEAYSMQGAPSEAPKVNPKSISKSKIELHWESIPVERRNGFITSYTIFWMAANEKTNSVVVNSSVNAFTITGLLPSKKYTVHIMASTINGSTNGTILTLYTKEFDDMDLPMVYIIIGFLLLVIIVLIFCFQKSKRMKTQFWPSVPDPANSSLGRWAPVVLHEETLQPPKSCELSPVIVSAILVIEKDEKKCLSCGKNELIKALEERPSAISKLYAPDTDGVLPDKTPAPVPYVNSPESVQYAKVLGDTYHSQQDESPTFYVRSNSTQPLLCNGTPSPKPYENLWFHGDQLNGDQEDTVFLDRALLDFPLLQGLRIEGDEDLSNFRRL</sequence>
<keyword evidence="3 12" id="KW-0812">Transmembrane</keyword>
<dbReference type="Gene3D" id="2.60.40.10">
    <property type="entry name" value="Immunoglobulins"/>
    <property type="match status" value="6"/>
</dbReference>
<dbReference type="GO" id="GO:0051916">
    <property type="term" value="F:granulocyte colony-stimulating factor binding"/>
    <property type="evidence" value="ECO:0007669"/>
    <property type="project" value="Ensembl"/>
</dbReference>
<evidence type="ECO:0000256" key="7">
    <source>
        <dbReference type="ARBA" id="ARBA00023136"/>
    </source>
</evidence>
<accession>A0A8D0CD44</accession>
<dbReference type="Proteomes" id="UP000694421">
    <property type="component" value="Unplaced"/>
</dbReference>
<evidence type="ECO:0000256" key="2">
    <source>
        <dbReference type="ARBA" id="ARBA00008921"/>
    </source>
</evidence>
<dbReference type="FunFam" id="2.60.40.10:FF:000879">
    <property type="entry name" value="Colony stimulating factor 3 receptor"/>
    <property type="match status" value="1"/>
</dbReference>
<dbReference type="PANTHER" id="PTHR48423:SF1">
    <property type="entry name" value="INTERLEUKIN-27 RECEPTOR SUBUNIT ALPHA"/>
    <property type="match status" value="1"/>
</dbReference>
<dbReference type="CDD" id="cd00063">
    <property type="entry name" value="FN3"/>
    <property type="match status" value="3"/>
</dbReference>
<evidence type="ECO:0000256" key="9">
    <source>
        <dbReference type="ARBA" id="ARBA00023170"/>
    </source>
</evidence>
<dbReference type="InterPro" id="IPR003961">
    <property type="entry name" value="FN3_dom"/>
</dbReference>
<evidence type="ECO:0000256" key="13">
    <source>
        <dbReference type="SAM" id="SignalP"/>
    </source>
</evidence>
<protein>
    <submittedName>
        <fullName evidence="16">Colony stimulating factor 3 receptor</fullName>
    </submittedName>
</protein>
<proteinExistence type="inferred from homology"/>
<evidence type="ECO:0000313" key="16">
    <source>
        <dbReference type="Ensembl" id="ENSSMRP00000020483.1"/>
    </source>
</evidence>
<evidence type="ECO:0000256" key="3">
    <source>
        <dbReference type="ARBA" id="ARBA00022692"/>
    </source>
</evidence>
<dbReference type="SUPFAM" id="SSF48726">
    <property type="entry name" value="Immunoglobulin"/>
    <property type="match status" value="1"/>
</dbReference>